<proteinExistence type="predicted"/>
<sequence>MREKGSTRSPSQRQPGLRDAAYTQMADTWPLHKSLPPRLHATALPRTPPFLLPPTPTRTRHFHLRTQRNTPISSRHLLSSFTLDLLFLDTI</sequence>
<accession>A0A5B7H7T9</accession>
<organism evidence="2 3">
    <name type="scientific">Portunus trituberculatus</name>
    <name type="common">Swimming crab</name>
    <name type="synonym">Neptunus trituberculatus</name>
    <dbReference type="NCBI Taxonomy" id="210409"/>
    <lineage>
        <taxon>Eukaryota</taxon>
        <taxon>Metazoa</taxon>
        <taxon>Ecdysozoa</taxon>
        <taxon>Arthropoda</taxon>
        <taxon>Crustacea</taxon>
        <taxon>Multicrustacea</taxon>
        <taxon>Malacostraca</taxon>
        <taxon>Eumalacostraca</taxon>
        <taxon>Eucarida</taxon>
        <taxon>Decapoda</taxon>
        <taxon>Pleocyemata</taxon>
        <taxon>Brachyura</taxon>
        <taxon>Eubrachyura</taxon>
        <taxon>Portunoidea</taxon>
        <taxon>Portunidae</taxon>
        <taxon>Portuninae</taxon>
        <taxon>Portunus</taxon>
    </lineage>
</organism>
<feature type="compositionally biased region" description="Pro residues" evidence="1">
    <location>
        <begin position="46"/>
        <end position="56"/>
    </location>
</feature>
<name>A0A5B7H7T9_PORTR</name>
<evidence type="ECO:0000256" key="1">
    <source>
        <dbReference type="SAM" id="MobiDB-lite"/>
    </source>
</evidence>
<dbReference type="Proteomes" id="UP000324222">
    <property type="component" value="Unassembled WGS sequence"/>
</dbReference>
<comment type="caution">
    <text evidence="2">The sequence shown here is derived from an EMBL/GenBank/DDBJ whole genome shotgun (WGS) entry which is preliminary data.</text>
</comment>
<gene>
    <name evidence="2" type="ORF">E2C01_061328</name>
</gene>
<dbReference type="AlphaFoldDB" id="A0A5B7H7T9"/>
<protein>
    <submittedName>
        <fullName evidence="2">Uncharacterized protein</fullName>
    </submittedName>
</protein>
<evidence type="ECO:0000313" key="3">
    <source>
        <dbReference type="Proteomes" id="UP000324222"/>
    </source>
</evidence>
<feature type="region of interest" description="Disordered" evidence="1">
    <location>
        <begin position="33"/>
        <end position="56"/>
    </location>
</feature>
<reference evidence="2 3" key="1">
    <citation type="submission" date="2019-05" db="EMBL/GenBank/DDBJ databases">
        <title>Another draft genome of Portunus trituberculatus and its Hox gene families provides insights of decapod evolution.</title>
        <authorList>
            <person name="Jeong J.-H."/>
            <person name="Song I."/>
            <person name="Kim S."/>
            <person name="Choi T."/>
            <person name="Kim D."/>
            <person name="Ryu S."/>
            <person name="Kim W."/>
        </authorList>
    </citation>
    <scope>NUCLEOTIDE SEQUENCE [LARGE SCALE GENOMIC DNA]</scope>
    <source>
        <tissue evidence="2">Muscle</tissue>
    </source>
</reference>
<keyword evidence="3" id="KW-1185">Reference proteome</keyword>
<evidence type="ECO:0000313" key="2">
    <source>
        <dbReference type="EMBL" id="MPC67162.1"/>
    </source>
</evidence>
<dbReference type="EMBL" id="VSRR010025829">
    <property type="protein sequence ID" value="MPC67162.1"/>
    <property type="molecule type" value="Genomic_DNA"/>
</dbReference>